<keyword evidence="3 11" id="KW-0812">Transmembrane</keyword>
<evidence type="ECO:0000256" key="2">
    <source>
        <dbReference type="ARBA" id="ARBA00022448"/>
    </source>
</evidence>
<reference evidence="14" key="1">
    <citation type="submission" date="2016-10" db="EMBL/GenBank/DDBJ databases">
        <authorList>
            <person name="Varghese N."/>
            <person name="Submissions S."/>
        </authorList>
    </citation>
    <scope>NUCLEOTIDE SEQUENCE [LARGE SCALE GENOMIC DNA]</scope>
    <source>
        <strain evidence="14">KPR-1</strain>
    </source>
</reference>
<evidence type="ECO:0000256" key="7">
    <source>
        <dbReference type="ARBA" id="ARBA00023173"/>
    </source>
</evidence>
<feature type="transmembrane region" description="Helical" evidence="11">
    <location>
        <begin position="247"/>
        <end position="268"/>
    </location>
</feature>
<evidence type="ECO:0000313" key="14">
    <source>
        <dbReference type="Proteomes" id="UP000199288"/>
    </source>
</evidence>
<feature type="transmembrane region" description="Helical" evidence="11">
    <location>
        <begin position="74"/>
        <end position="94"/>
    </location>
</feature>
<dbReference type="InterPro" id="IPR046342">
    <property type="entry name" value="CBS_dom_sf"/>
</dbReference>
<dbReference type="Gene3D" id="1.10.3080.10">
    <property type="entry name" value="Clc chloride channel"/>
    <property type="match status" value="1"/>
</dbReference>
<dbReference type="Proteomes" id="UP000199288">
    <property type="component" value="Unassembled WGS sequence"/>
</dbReference>
<dbReference type="RefSeq" id="WP_092561491.1">
    <property type="nucleotide sequence ID" value="NZ_FNQV01000002.1"/>
</dbReference>
<keyword evidence="14" id="KW-1185">Reference proteome</keyword>
<sequence>MTTPITPPSPPVRRLRSLLTHHRSAFAALCALVGIGVGLAAVLFQYLIAAVSRLATGYADYGATLGAPHGATGWHPAFVIAAPAIAGLICGVAINRYSPFARGHGVPEVMLAVRRKGGVIPGRVAIVKIIATALTIGGGGPVGKEGPIVQVGAAIGSFFGQKLKLSTRQLTLLCGAGAAGGIAATFNTPLAGAVFTLELILVSFTAETIGMVVIASVSGAVIAHLILGDTQVVSIPAVLLESTTDLWWVALVGLVAGLAGIAFSRSIYLVDDAMNLAYRGPEWARPAVGGLLVGLGLVAVPAMYGDVTATLHRVLTGQFDAAMIALLLVMQILLAALVIAMGGSGGVFGPTLFVGATTGALLASAFAPFAASSLTTFAVIGMGAAFAAAARAPLTSVLIIVEMTGQYALILPMMLAVGLATGLSAFLTRYTIYTTKLVRRGDVLDDPVEQTLLGRVRAEGLMGREPAVIGEALSIRDAAAVIRESGSTAVPVVAPDGTYLGTLGALGIAAAREDGIDPHRPVTDIALAREAVNRREFASVVLRTLVDAGIEGIAVVDDDGKLVGWVAQRDLVGRIYRQQRRALQQAESASSWGSRMSTRLAKYRRHRDSLEAHERKRP</sequence>
<keyword evidence="5" id="KW-0406">Ion transport</keyword>
<keyword evidence="9" id="KW-0407">Ion channel</keyword>
<dbReference type="CDD" id="cd02205">
    <property type="entry name" value="CBS_pair_SF"/>
    <property type="match status" value="1"/>
</dbReference>
<evidence type="ECO:0000256" key="9">
    <source>
        <dbReference type="ARBA" id="ARBA00023303"/>
    </source>
</evidence>
<feature type="transmembrane region" description="Helical" evidence="11">
    <location>
        <begin position="377"/>
        <end position="401"/>
    </location>
</feature>
<gene>
    <name evidence="13" type="ORF">SAMN02910418_00413</name>
</gene>
<dbReference type="GO" id="GO:0034707">
    <property type="term" value="C:chloride channel complex"/>
    <property type="evidence" value="ECO:0007669"/>
    <property type="project" value="UniProtKB-KW"/>
</dbReference>
<feature type="transmembrane region" description="Helical" evidence="11">
    <location>
        <begin position="288"/>
        <end position="307"/>
    </location>
</feature>
<feature type="transmembrane region" description="Helical" evidence="11">
    <location>
        <begin position="209"/>
        <end position="227"/>
    </location>
</feature>
<evidence type="ECO:0000313" key="13">
    <source>
        <dbReference type="EMBL" id="SDZ85586.1"/>
    </source>
</evidence>
<keyword evidence="6 11" id="KW-0472">Membrane</keyword>
<accession>A0A1H3WEN2</accession>
<dbReference type="SUPFAM" id="SSF54631">
    <property type="entry name" value="CBS-domain pair"/>
    <property type="match status" value="1"/>
</dbReference>
<protein>
    <submittedName>
        <fullName evidence="13">Chloride channel protein, CIC family</fullName>
    </submittedName>
</protein>
<evidence type="ECO:0000256" key="11">
    <source>
        <dbReference type="SAM" id="Phobius"/>
    </source>
</evidence>
<evidence type="ECO:0000256" key="6">
    <source>
        <dbReference type="ARBA" id="ARBA00023136"/>
    </source>
</evidence>
<dbReference type="InterPro" id="IPR001807">
    <property type="entry name" value="ClC"/>
</dbReference>
<feature type="transmembrane region" description="Helical" evidence="11">
    <location>
        <begin position="170"/>
        <end position="197"/>
    </location>
</feature>
<dbReference type="SUPFAM" id="SSF81340">
    <property type="entry name" value="Clc chloride channel"/>
    <property type="match status" value="1"/>
</dbReference>
<keyword evidence="4 11" id="KW-1133">Transmembrane helix</keyword>
<comment type="subcellular location">
    <subcellularLocation>
        <location evidence="1">Membrane</location>
        <topology evidence="1">Multi-pass membrane protein</topology>
    </subcellularLocation>
</comment>
<dbReference type="Pfam" id="PF00571">
    <property type="entry name" value="CBS"/>
    <property type="match status" value="2"/>
</dbReference>
<dbReference type="InterPro" id="IPR000644">
    <property type="entry name" value="CBS_dom"/>
</dbReference>
<feature type="transmembrane region" description="Helical" evidence="11">
    <location>
        <begin position="24"/>
        <end position="48"/>
    </location>
</feature>
<keyword evidence="2" id="KW-0813">Transport</keyword>
<organism evidence="13 14">
    <name type="scientific">Bowdeniella nasicola</name>
    <dbReference type="NCBI Taxonomy" id="208480"/>
    <lineage>
        <taxon>Bacteria</taxon>
        <taxon>Bacillati</taxon>
        <taxon>Actinomycetota</taxon>
        <taxon>Actinomycetes</taxon>
        <taxon>Actinomycetales</taxon>
        <taxon>Actinomycetaceae</taxon>
        <taxon>Bowdeniella</taxon>
    </lineage>
</organism>
<proteinExistence type="predicted"/>
<dbReference type="OrthoDB" id="9767361at2"/>
<dbReference type="PROSITE" id="PS51371">
    <property type="entry name" value="CBS"/>
    <property type="match status" value="1"/>
</dbReference>
<keyword evidence="10" id="KW-0129">CBS domain</keyword>
<dbReference type="GO" id="GO:0005254">
    <property type="term" value="F:chloride channel activity"/>
    <property type="evidence" value="ECO:0007669"/>
    <property type="project" value="UniProtKB-KW"/>
</dbReference>
<dbReference type="PANTHER" id="PTHR43427">
    <property type="entry name" value="CHLORIDE CHANNEL PROTEIN CLC-E"/>
    <property type="match status" value="1"/>
</dbReference>
<evidence type="ECO:0000256" key="10">
    <source>
        <dbReference type="PROSITE-ProRule" id="PRU00703"/>
    </source>
</evidence>
<dbReference type="InterPro" id="IPR014743">
    <property type="entry name" value="Cl-channel_core"/>
</dbReference>
<dbReference type="CDD" id="cd00400">
    <property type="entry name" value="Voltage_gated_ClC"/>
    <property type="match status" value="1"/>
</dbReference>
<dbReference type="Pfam" id="PF00654">
    <property type="entry name" value="Voltage_CLC"/>
    <property type="match status" value="1"/>
</dbReference>
<evidence type="ECO:0000259" key="12">
    <source>
        <dbReference type="PROSITE" id="PS51371"/>
    </source>
</evidence>
<keyword evidence="8" id="KW-0868">Chloride</keyword>
<evidence type="ECO:0000256" key="4">
    <source>
        <dbReference type="ARBA" id="ARBA00022989"/>
    </source>
</evidence>
<dbReference type="EMBL" id="FNQV01000002">
    <property type="protein sequence ID" value="SDZ85586.1"/>
    <property type="molecule type" value="Genomic_DNA"/>
</dbReference>
<evidence type="ECO:0000256" key="8">
    <source>
        <dbReference type="ARBA" id="ARBA00023214"/>
    </source>
</evidence>
<feature type="transmembrane region" description="Helical" evidence="11">
    <location>
        <begin position="407"/>
        <end position="430"/>
    </location>
</feature>
<feature type="transmembrane region" description="Helical" evidence="11">
    <location>
        <begin position="347"/>
        <end position="370"/>
    </location>
</feature>
<name>A0A1H3WEN2_9ACTO</name>
<dbReference type="PANTHER" id="PTHR43427:SF6">
    <property type="entry name" value="CHLORIDE CHANNEL PROTEIN CLC-E"/>
    <property type="match status" value="1"/>
</dbReference>
<dbReference type="AlphaFoldDB" id="A0A1H3WEN2"/>
<feature type="domain" description="CBS" evidence="12">
    <location>
        <begin position="462"/>
        <end position="518"/>
    </location>
</feature>
<evidence type="ECO:0000256" key="1">
    <source>
        <dbReference type="ARBA" id="ARBA00004141"/>
    </source>
</evidence>
<dbReference type="PRINTS" id="PR00762">
    <property type="entry name" value="CLCHANNEL"/>
</dbReference>
<keyword evidence="7" id="KW-0869">Chloride channel</keyword>
<feature type="transmembrane region" description="Helical" evidence="11">
    <location>
        <begin position="319"/>
        <end position="341"/>
    </location>
</feature>
<dbReference type="Gene3D" id="3.10.580.10">
    <property type="entry name" value="CBS-domain"/>
    <property type="match status" value="1"/>
</dbReference>
<dbReference type="InterPro" id="IPR050368">
    <property type="entry name" value="ClC-type_chloride_channel"/>
</dbReference>
<evidence type="ECO:0000256" key="3">
    <source>
        <dbReference type="ARBA" id="ARBA00022692"/>
    </source>
</evidence>
<evidence type="ECO:0000256" key="5">
    <source>
        <dbReference type="ARBA" id="ARBA00023065"/>
    </source>
</evidence>